<name>A0ABN6GZF7_9BACT</name>
<dbReference type="PANTHER" id="PTHR33546:SF1">
    <property type="entry name" value="LARGE, MULTIFUNCTIONAL SECRETED PROTEIN"/>
    <property type="match status" value="1"/>
</dbReference>
<sequence>MTRSLPTLRNAAAGALLSSVAAVGTSSAQQQSDFYLREEIPLPPGEVMEVGSIALMPDQKVAVATRRGDIWICEGAYGSDLSKVTWKRFAQNLHEPLGMFWKDGSLWLTQRPEVTRITDSDGDGLADRFQTINSDWGINGDYHEYAFGSTPDDEGNIWVVLCLTGSFHARSDWRGWCVRVTPEGDMIPTCSGIRSPGGIGFNAAGDTFYTDNQGVWNGSSSLKWLRPGSFQGNPTGNKFHKLADLPAPPDPKDGSRITTERERFPEFVPPAVVLPHGKVGQSPTAVITDGTEGKFGPFAGQVLVGEQTHSQVQRVCLEKVNGIYQGAVFHFLEGFEAGIVPMRLDGDGTLFVGGSNRGWASRGSKPFTFERARWNGTVPFEMHTMLATPDGFTLTFTEPVDPSTAGDPASYSMQAWTYIYQSKYGSPEVDQATPKITAAKVSGDGMTVALTVDGRVKGHVHQLDAKGVKSKSGSKLWHPTAWYTLNEIPN</sequence>
<feature type="domain" description="DUF7133" evidence="2">
    <location>
        <begin position="87"/>
        <end position="320"/>
    </location>
</feature>
<dbReference type="Pfam" id="PF23500">
    <property type="entry name" value="DUF7133"/>
    <property type="match status" value="1"/>
</dbReference>
<keyword evidence="1" id="KW-0732">Signal</keyword>
<dbReference type="InterPro" id="IPR014755">
    <property type="entry name" value="Cu-Rt/internalin_Ig-like"/>
</dbReference>
<evidence type="ECO:0000256" key="1">
    <source>
        <dbReference type="ARBA" id="ARBA00022729"/>
    </source>
</evidence>
<gene>
    <name evidence="3" type="ORF">HAHE_05700</name>
</gene>
<evidence type="ECO:0000259" key="2">
    <source>
        <dbReference type="Pfam" id="PF23500"/>
    </source>
</evidence>
<protein>
    <recommendedName>
        <fullName evidence="2">DUF7133 domain-containing protein</fullName>
    </recommendedName>
</protein>
<dbReference type="Proteomes" id="UP001374893">
    <property type="component" value="Chromosome"/>
</dbReference>
<proteinExistence type="predicted"/>
<reference evidence="3 4" key="1">
    <citation type="submission" date="2021-06" db="EMBL/GenBank/DDBJ databases">
        <title>Complete genome of Haloferula helveola possessing various polysaccharide degrading enzymes.</title>
        <authorList>
            <person name="Takami H."/>
            <person name="Huang C."/>
            <person name="Hamasaki K."/>
        </authorList>
    </citation>
    <scope>NUCLEOTIDE SEQUENCE [LARGE SCALE GENOMIC DNA]</scope>
    <source>
        <strain evidence="3 4">CN-1</strain>
    </source>
</reference>
<keyword evidence="4" id="KW-1185">Reference proteome</keyword>
<dbReference type="PANTHER" id="PTHR33546">
    <property type="entry name" value="LARGE, MULTIFUNCTIONAL SECRETED PROTEIN-RELATED"/>
    <property type="match status" value="1"/>
</dbReference>
<organism evidence="3 4">
    <name type="scientific">Haloferula helveola</name>
    <dbReference type="NCBI Taxonomy" id="490095"/>
    <lineage>
        <taxon>Bacteria</taxon>
        <taxon>Pseudomonadati</taxon>
        <taxon>Verrucomicrobiota</taxon>
        <taxon>Verrucomicrobiia</taxon>
        <taxon>Verrucomicrobiales</taxon>
        <taxon>Verrucomicrobiaceae</taxon>
        <taxon>Haloferula</taxon>
    </lineage>
</organism>
<dbReference type="EMBL" id="AP024702">
    <property type="protein sequence ID" value="BCX46662.1"/>
    <property type="molecule type" value="Genomic_DNA"/>
</dbReference>
<dbReference type="SUPFAM" id="SSF63829">
    <property type="entry name" value="Calcium-dependent phosphotriesterase"/>
    <property type="match status" value="1"/>
</dbReference>
<dbReference type="RefSeq" id="WP_338688466.1">
    <property type="nucleotide sequence ID" value="NZ_AP024702.1"/>
</dbReference>
<dbReference type="Gene3D" id="2.120.10.30">
    <property type="entry name" value="TolB, C-terminal domain"/>
    <property type="match status" value="1"/>
</dbReference>
<dbReference type="Gene3D" id="2.60.40.1220">
    <property type="match status" value="1"/>
</dbReference>
<accession>A0ABN6GZF7</accession>
<dbReference type="InterPro" id="IPR011042">
    <property type="entry name" value="6-blade_b-propeller_TolB-like"/>
</dbReference>
<evidence type="ECO:0000313" key="4">
    <source>
        <dbReference type="Proteomes" id="UP001374893"/>
    </source>
</evidence>
<dbReference type="InterPro" id="IPR055557">
    <property type="entry name" value="DUF7133"/>
</dbReference>
<evidence type="ECO:0000313" key="3">
    <source>
        <dbReference type="EMBL" id="BCX46662.1"/>
    </source>
</evidence>